<proteinExistence type="predicted"/>
<evidence type="ECO:0000259" key="2">
    <source>
        <dbReference type="Pfam" id="PF03781"/>
    </source>
</evidence>
<dbReference type="InterPro" id="IPR042095">
    <property type="entry name" value="SUMF_sf"/>
</dbReference>
<organism evidence="3 4">
    <name type="scientific">Albidovulum aquaemixtae</name>
    <dbReference type="NCBI Taxonomy" id="1542388"/>
    <lineage>
        <taxon>Bacteria</taxon>
        <taxon>Pseudomonadati</taxon>
        <taxon>Pseudomonadota</taxon>
        <taxon>Alphaproteobacteria</taxon>
        <taxon>Rhodobacterales</taxon>
        <taxon>Paracoccaceae</taxon>
        <taxon>Albidovulum</taxon>
    </lineage>
</organism>
<feature type="domain" description="Sulfatase-modifying factor enzyme-like" evidence="2">
    <location>
        <begin position="1"/>
        <end position="72"/>
    </location>
</feature>
<dbReference type="Gene3D" id="3.90.1580.10">
    <property type="entry name" value="paralog of FGE (formylglycine-generating enzyme)"/>
    <property type="match status" value="1"/>
</dbReference>
<protein>
    <recommendedName>
        <fullName evidence="2">Sulfatase-modifying factor enzyme-like domain-containing protein</fullName>
    </recommendedName>
</protein>
<name>A0A2R8BNC9_9RHOB</name>
<evidence type="ECO:0000313" key="4">
    <source>
        <dbReference type="Proteomes" id="UP000244924"/>
    </source>
</evidence>
<accession>A0A2R8BNC9</accession>
<evidence type="ECO:0000313" key="3">
    <source>
        <dbReference type="EMBL" id="SPH24833.1"/>
    </source>
</evidence>
<gene>
    <name evidence="3" type="ORF">DEA8626_03866</name>
</gene>
<dbReference type="AlphaFoldDB" id="A0A2R8BNC9"/>
<keyword evidence="4" id="KW-1185">Reference proteome</keyword>
<dbReference type="OrthoDB" id="9768004at2"/>
<dbReference type="EMBL" id="OMOQ01000005">
    <property type="protein sequence ID" value="SPH24833.1"/>
    <property type="molecule type" value="Genomic_DNA"/>
</dbReference>
<dbReference type="InterPro" id="IPR005532">
    <property type="entry name" value="SUMF_dom"/>
</dbReference>
<dbReference type="Proteomes" id="UP000244924">
    <property type="component" value="Unassembled WGS sequence"/>
</dbReference>
<dbReference type="RefSeq" id="WP_108854839.1">
    <property type="nucleotide sequence ID" value="NZ_OMOQ01000005.1"/>
</dbReference>
<dbReference type="Pfam" id="PF03781">
    <property type="entry name" value="FGE-sulfatase"/>
    <property type="match status" value="1"/>
</dbReference>
<sequence length="77" mass="8639">MHGNVLEWVEDCFMPWHHPEKRTGGALRFESREFVVFKGGTALAGPWQARSAMRVGPPPSNDGQGSTFRLVRELDAE</sequence>
<feature type="region of interest" description="Disordered" evidence="1">
    <location>
        <begin position="48"/>
        <end position="69"/>
    </location>
</feature>
<dbReference type="InterPro" id="IPR016187">
    <property type="entry name" value="CTDL_fold"/>
</dbReference>
<evidence type="ECO:0000256" key="1">
    <source>
        <dbReference type="SAM" id="MobiDB-lite"/>
    </source>
</evidence>
<dbReference type="SUPFAM" id="SSF56436">
    <property type="entry name" value="C-type lectin-like"/>
    <property type="match status" value="1"/>
</dbReference>
<reference evidence="3 4" key="1">
    <citation type="submission" date="2018-03" db="EMBL/GenBank/DDBJ databases">
        <authorList>
            <person name="Keele B.F."/>
        </authorList>
    </citation>
    <scope>NUCLEOTIDE SEQUENCE [LARGE SCALE GENOMIC DNA]</scope>
    <source>
        <strain evidence="3 4">CECT 8626</strain>
    </source>
</reference>